<reference evidence="1 2" key="1">
    <citation type="submission" date="2023-07" db="EMBL/GenBank/DDBJ databases">
        <title>Sequencing the genomes of 1000 actinobacteria strains.</title>
        <authorList>
            <person name="Klenk H.-P."/>
        </authorList>
    </citation>
    <scope>NUCLEOTIDE SEQUENCE [LARGE SCALE GENOMIC DNA]</scope>
    <source>
        <strain evidence="1 2">DSM 44388</strain>
    </source>
</reference>
<name>A0ABT9PDZ7_9ACTN</name>
<organism evidence="1 2">
    <name type="scientific">Kineosporia succinea</name>
    <dbReference type="NCBI Taxonomy" id="84632"/>
    <lineage>
        <taxon>Bacteria</taxon>
        <taxon>Bacillati</taxon>
        <taxon>Actinomycetota</taxon>
        <taxon>Actinomycetes</taxon>
        <taxon>Kineosporiales</taxon>
        <taxon>Kineosporiaceae</taxon>
        <taxon>Kineosporia</taxon>
    </lineage>
</organism>
<sequence length="237" mass="25531">MPFADAAQAAFRAGDTAAVTGLAETELRRSTADGDLAGQVESRYYLARVALRGGDLVAAGRLAELALAVAASSGDRALEERPRHVLAAVSRMSGDLPRARLLYEQSIALNLALGHERTVATEYYNLAMCELGLGDLERAAQIVRRFRRSVLEQEWDDLLPYVCLAQASLASAQGDHESAALMIGLCEAAFAALGQVPDPDDDAELKRLRATLGRPSLVEVVERGRHLDPRTVLQARP</sequence>
<dbReference type="RefSeq" id="WP_307250255.1">
    <property type="nucleotide sequence ID" value="NZ_JAUSQZ010000001.1"/>
</dbReference>
<gene>
    <name evidence="1" type="ORF">J2S57_006702</name>
</gene>
<dbReference type="SUPFAM" id="SSF48452">
    <property type="entry name" value="TPR-like"/>
    <property type="match status" value="1"/>
</dbReference>
<dbReference type="InterPro" id="IPR011990">
    <property type="entry name" value="TPR-like_helical_dom_sf"/>
</dbReference>
<keyword evidence="2" id="KW-1185">Reference proteome</keyword>
<evidence type="ECO:0000313" key="2">
    <source>
        <dbReference type="Proteomes" id="UP001235712"/>
    </source>
</evidence>
<dbReference type="EMBL" id="JAUSQZ010000001">
    <property type="protein sequence ID" value="MDP9830953.1"/>
    <property type="molecule type" value="Genomic_DNA"/>
</dbReference>
<protein>
    <submittedName>
        <fullName evidence="1">ATP/maltotriose-dependent transcriptional regulator MalT</fullName>
    </submittedName>
</protein>
<evidence type="ECO:0000313" key="1">
    <source>
        <dbReference type="EMBL" id="MDP9830953.1"/>
    </source>
</evidence>
<proteinExistence type="predicted"/>
<dbReference type="Gene3D" id="1.25.40.10">
    <property type="entry name" value="Tetratricopeptide repeat domain"/>
    <property type="match status" value="1"/>
</dbReference>
<dbReference type="Proteomes" id="UP001235712">
    <property type="component" value="Unassembled WGS sequence"/>
</dbReference>
<accession>A0ABT9PDZ7</accession>
<comment type="caution">
    <text evidence="1">The sequence shown here is derived from an EMBL/GenBank/DDBJ whole genome shotgun (WGS) entry which is preliminary data.</text>
</comment>